<gene>
    <name evidence="5" type="ORF">Ctob_008278</name>
</gene>
<evidence type="ECO:0000259" key="3">
    <source>
        <dbReference type="PROSITE" id="PS51192"/>
    </source>
</evidence>
<dbReference type="Pfam" id="PF07517">
    <property type="entry name" value="SecA_DEAD"/>
    <property type="match status" value="1"/>
</dbReference>
<keyword evidence="1" id="KW-0813">Transport</keyword>
<dbReference type="SMART" id="SM00957">
    <property type="entry name" value="SecA_DEAD"/>
    <property type="match status" value="1"/>
</dbReference>
<keyword evidence="2" id="KW-0811">Translocation</keyword>
<comment type="caution">
    <text evidence="5">The sequence shown here is derived from an EMBL/GenBank/DDBJ whole genome shotgun (WGS) entry which is preliminary data.</text>
</comment>
<proteinExistence type="predicted"/>
<dbReference type="SUPFAM" id="SSF52540">
    <property type="entry name" value="P-loop containing nucleoside triphosphate hydrolases"/>
    <property type="match status" value="1"/>
</dbReference>
<protein>
    <submittedName>
        <fullName evidence="5">Protein translocase subunit seca</fullName>
    </submittedName>
</protein>
<evidence type="ECO:0000313" key="5">
    <source>
        <dbReference type="EMBL" id="KOO32253.1"/>
    </source>
</evidence>
<feature type="domain" description="SecA family profile" evidence="4">
    <location>
        <begin position="62"/>
        <end position="299"/>
    </location>
</feature>
<evidence type="ECO:0000313" key="6">
    <source>
        <dbReference type="Proteomes" id="UP000037460"/>
    </source>
</evidence>
<dbReference type="InterPro" id="IPR014001">
    <property type="entry name" value="Helicase_ATP-bd"/>
</dbReference>
<dbReference type="InterPro" id="IPR014018">
    <property type="entry name" value="SecA_motor_DEAD"/>
</dbReference>
<sequence length="299" mass="32683">MINVLLTVLSYQLPRLLVPTPHFCRTASSTAATVAAVGPRCEPPAMALLDTLMRRGVEDETEVNNAYFNTKANNARIAKYKERVERINALEDSIEALDDEELAAKTAEFRKRLASGASEEELLEEAFAVVREAAWRTLELRHYDVQLIGAMALHDGTLAQMGTGEGKTLANTCAVYLNALRGKGAHLVTVNDYLARRDAEQMGQVYAFLGLSVGLVQSGLSPEQRRAAYACDVTYVTNSELGFDYLRDHLAMTPAEVVLRPEGLGYCVIDEGDSVLIDEARVPLIISGKTDASVAQYVI</sequence>
<dbReference type="PANTHER" id="PTHR30612">
    <property type="entry name" value="SECA INNER MEMBRANE COMPONENT OF SEC PROTEIN SECRETION SYSTEM"/>
    <property type="match status" value="1"/>
</dbReference>
<dbReference type="AlphaFoldDB" id="A0A0M0K1I5"/>
<reference evidence="6" key="1">
    <citation type="journal article" date="2015" name="PLoS Genet.">
        <title>Genome Sequence and Transcriptome Analyses of Chrysochromulina tobin: Metabolic Tools for Enhanced Algal Fitness in the Prominent Order Prymnesiales (Haptophyceae).</title>
        <authorList>
            <person name="Hovde B.T."/>
            <person name="Deodato C.R."/>
            <person name="Hunsperger H.M."/>
            <person name="Ryken S.A."/>
            <person name="Yost W."/>
            <person name="Jha R.K."/>
            <person name="Patterson J."/>
            <person name="Monnat R.J. Jr."/>
            <person name="Barlow S.B."/>
            <person name="Starkenburg S.R."/>
            <person name="Cattolico R.A."/>
        </authorList>
    </citation>
    <scope>NUCLEOTIDE SEQUENCE</scope>
    <source>
        <strain evidence="6">CCMP291</strain>
    </source>
</reference>
<dbReference type="PANTHER" id="PTHR30612:SF0">
    <property type="entry name" value="CHLOROPLAST PROTEIN-TRANSPORTING ATPASE"/>
    <property type="match status" value="1"/>
</dbReference>
<dbReference type="EMBL" id="JWZX01001816">
    <property type="protein sequence ID" value="KOO32253.1"/>
    <property type="molecule type" value="Genomic_DNA"/>
</dbReference>
<dbReference type="Gene3D" id="3.40.50.300">
    <property type="entry name" value="P-loop containing nucleotide triphosphate hydrolases"/>
    <property type="match status" value="1"/>
</dbReference>
<dbReference type="PROSITE" id="PS51196">
    <property type="entry name" value="SECA_MOTOR_DEAD"/>
    <property type="match status" value="1"/>
</dbReference>
<dbReference type="GO" id="GO:0005524">
    <property type="term" value="F:ATP binding"/>
    <property type="evidence" value="ECO:0007669"/>
    <property type="project" value="InterPro"/>
</dbReference>
<dbReference type="InterPro" id="IPR011115">
    <property type="entry name" value="SecA_DEAD"/>
</dbReference>
<dbReference type="InterPro" id="IPR027417">
    <property type="entry name" value="P-loop_NTPase"/>
</dbReference>
<organism evidence="5 6">
    <name type="scientific">Chrysochromulina tobinii</name>
    <dbReference type="NCBI Taxonomy" id="1460289"/>
    <lineage>
        <taxon>Eukaryota</taxon>
        <taxon>Haptista</taxon>
        <taxon>Haptophyta</taxon>
        <taxon>Prymnesiophyceae</taxon>
        <taxon>Prymnesiales</taxon>
        <taxon>Chrysochromulinaceae</taxon>
        <taxon>Chrysochromulina</taxon>
    </lineage>
</organism>
<feature type="domain" description="Helicase ATP-binding" evidence="3">
    <location>
        <begin position="148"/>
        <end position="299"/>
    </location>
</feature>
<dbReference type="PRINTS" id="PR00906">
    <property type="entry name" value="SECA"/>
</dbReference>
<dbReference type="GO" id="GO:0006605">
    <property type="term" value="P:protein targeting"/>
    <property type="evidence" value="ECO:0007669"/>
    <property type="project" value="InterPro"/>
</dbReference>
<dbReference type="InterPro" id="IPR000185">
    <property type="entry name" value="SecA"/>
</dbReference>
<dbReference type="PROSITE" id="PS51192">
    <property type="entry name" value="HELICASE_ATP_BIND_1"/>
    <property type="match status" value="1"/>
</dbReference>
<evidence type="ECO:0000256" key="1">
    <source>
        <dbReference type="ARBA" id="ARBA00022927"/>
    </source>
</evidence>
<dbReference type="GO" id="GO:0017038">
    <property type="term" value="P:protein import"/>
    <property type="evidence" value="ECO:0007669"/>
    <property type="project" value="InterPro"/>
</dbReference>
<evidence type="ECO:0000256" key="2">
    <source>
        <dbReference type="ARBA" id="ARBA00023010"/>
    </source>
</evidence>
<evidence type="ECO:0000259" key="4">
    <source>
        <dbReference type="PROSITE" id="PS51196"/>
    </source>
</evidence>
<name>A0A0M0K1I5_9EUKA</name>
<dbReference type="CDD" id="cd17928">
    <property type="entry name" value="DEXDc_SecA"/>
    <property type="match status" value="1"/>
</dbReference>
<keyword evidence="6" id="KW-1185">Reference proteome</keyword>
<accession>A0A0M0K1I5</accession>
<dbReference type="Proteomes" id="UP000037460">
    <property type="component" value="Unassembled WGS sequence"/>
</dbReference>
<dbReference type="OrthoDB" id="10265155at2759"/>
<keyword evidence="1" id="KW-0653">Protein transport</keyword>
<dbReference type="GO" id="GO:0016020">
    <property type="term" value="C:membrane"/>
    <property type="evidence" value="ECO:0007669"/>
    <property type="project" value="InterPro"/>
</dbReference>
<dbReference type="GO" id="GO:0006886">
    <property type="term" value="P:intracellular protein transport"/>
    <property type="evidence" value="ECO:0007669"/>
    <property type="project" value="InterPro"/>
</dbReference>